<gene>
    <name evidence="1" type="ORF">V4C56_18490</name>
</gene>
<evidence type="ECO:0000313" key="1">
    <source>
        <dbReference type="EMBL" id="MEM5341598.1"/>
    </source>
</evidence>
<comment type="caution">
    <text evidence="1">The sequence shown here is derived from an EMBL/GenBank/DDBJ whole genome shotgun (WGS) entry which is preliminary data.</text>
</comment>
<protein>
    <submittedName>
        <fullName evidence="1">Uncharacterized protein</fullName>
    </submittedName>
</protein>
<organism evidence="1 2">
    <name type="scientific">Paraburkholderia azotifigens</name>
    <dbReference type="NCBI Taxonomy" id="2057004"/>
    <lineage>
        <taxon>Bacteria</taxon>
        <taxon>Pseudomonadati</taxon>
        <taxon>Pseudomonadota</taxon>
        <taxon>Betaproteobacteria</taxon>
        <taxon>Burkholderiales</taxon>
        <taxon>Burkholderiaceae</taxon>
        <taxon>Paraburkholderia</taxon>
    </lineage>
</organism>
<dbReference type="EMBL" id="JAZHGA010000012">
    <property type="protein sequence ID" value="MEM5341598.1"/>
    <property type="molecule type" value="Genomic_DNA"/>
</dbReference>
<dbReference type="Proteomes" id="UP001481677">
    <property type="component" value="Unassembled WGS sequence"/>
</dbReference>
<reference evidence="1 2" key="1">
    <citation type="submission" date="2024-01" db="EMBL/GenBank/DDBJ databases">
        <title>The diversity of rhizobia nodulating Mimosa spp. in eleven states of Brazil covering several biomes is determined by host plant, location, and edaphic factors.</title>
        <authorList>
            <person name="Rouws L."/>
            <person name="Barauna A."/>
            <person name="Beukes C."/>
            <person name="De Faria S.M."/>
            <person name="Gross E."/>
            <person name="Dos Reis Junior F.B."/>
            <person name="Simon M."/>
            <person name="Maluk M."/>
            <person name="Odee D.W."/>
            <person name="Kenicer G."/>
            <person name="Young J.P.W."/>
            <person name="Reis V.M."/>
            <person name="Zilli J."/>
            <person name="James E.K."/>
        </authorList>
    </citation>
    <scope>NUCLEOTIDE SEQUENCE [LARGE SCALE GENOMIC DNA]</scope>
    <source>
        <strain evidence="1 2">JPY530</strain>
    </source>
</reference>
<proteinExistence type="predicted"/>
<keyword evidence="2" id="KW-1185">Reference proteome</keyword>
<dbReference type="RefSeq" id="WP_342959074.1">
    <property type="nucleotide sequence ID" value="NZ_JAZHFZ010000022.1"/>
</dbReference>
<evidence type="ECO:0000313" key="2">
    <source>
        <dbReference type="Proteomes" id="UP001481677"/>
    </source>
</evidence>
<sequence>METVIGSVSANAQQVVGFFYGSSKGSEQKTNAMAIAFTQTFGAAVTSGDK</sequence>
<name>A0ABU9R413_9BURK</name>
<accession>A0ABU9R413</accession>